<evidence type="ECO:0000256" key="1">
    <source>
        <dbReference type="ARBA" id="ARBA00006484"/>
    </source>
</evidence>
<dbReference type="Proteomes" id="UP000566995">
    <property type="component" value="Unassembled WGS sequence"/>
</dbReference>
<sequence length="238" mass="25283">MDSERPVAVIVGSSSGIGAALARQLAAEGWRLGLLARRVERLQALAGELGEGTEIRALDIGNVETAREEFEGFLAALGRVDLVVISAGTGQLNHELAWAQDDQTIRVNALGFAAIAQASMRFFLAAGHGHLVGISSVAKLRANGGGAAYCASKAFVSSYLDGLRDLARHHGKAIHVTEACPGFVATDMLKASKPFWVASPERAAQCIRRAIQRRARHVYVTRRWGLIGAVLKLLPAPG</sequence>
<proteinExistence type="inferred from homology"/>
<comment type="similarity">
    <text evidence="1">Belongs to the short-chain dehydrogenases/reductases (SDR) family.</text>
</comment>
<reference evidence="3 4" key="1">
    <citation type="submission" date="2020-08" db="EMBL/GenBank/DDBJ databases">
        <title>Functional genomics of gut bacteria from endangered species of beetles.</title>
        <authorList>
            <person name="Carlos-Shanley C."/>
        </authorList>
    </citation>
    <scope>NUCLEOTIDE SEQUENCE [LARGE SCALE GENOMIC DNA]</scope>
    <source>
        <strain evidence="3 4">S00179</strain>
    </source>
</reference>
<name>A0A7W7KH93_PSENT</name>
<dbReference type="PANTHER" id="PTHR44196:SF3">
    <property type="entry name" value="SHORT CHAIN DEHYDROGENASE FAMILY PROTEIN"/>
    <property type="match status" value="1"/>
</dbReference>
<dbReference type="SUPFAM" id="SSF51735">
    <property type="entry name" value="NAD(P)-binding Rossmann-fold domains"/>
    <property type="match status" value="1"/>
</dbReference>
<dbReference type="InterPro" id="IPR036291">
    <property type="entry name" value="NAD(P)-bd_dom_sf"/>
</dbReference>
<evidence type="ECO:0000313" key="4">
    <source>
        <dbReference type="Proteomes" id="UP000566995"/>
    </source>
</evidence>
<dbReference type="Gene3D" id="3.40.50.720">
    <property type="entry name" value="NAD(P)-binding Rossmann-like Domain"/>
    <property type="match status" value="1"/>
</dbReference>
<dbReference type="GO" id="GO:0016020">
    <property type="term" value="C:membrane"/>
    <property type="evidence" value="ECO:0007669"/>
    <property type="project" value="TreeGrafter"/>
</dbReference>
<protein>
    <submittedName>
        <fullName evidence="3">Short-subunit dehydrogenase</fullName>
    </submittedName>
</protein>
<dbReference type="EMBL" id="JACHLI010000003">
    <property type="protein sequence ID" value="MBB4862198.1"/>
    <property type="molecule type" value="Genomic_DNA"/>
</dbReference>
<dbReference type="PANTHER" id="PTHR44196">
    <property type="entry name" value="DEHYDROGENASE/REDUCTASE SDR FAMILY MEMBER 7B"/>
    <property type="match status" value="1"/>
</dbReference>
<dbReference type="GO" id="GO:0016491">
    <property type="term" value="F:oxidoreductase activity"/>
    <property type="evidence" value="ECO:0007669"/>
    <property type="project" value="UniProtKB-KW"/>
</dbReference>
<dbReference type="Pfam" id="PF00106">
    <property type="entry name" value="adh_short"/>
    <property type="match status" value="1"/>
</dbReference>
<dbReference type="PROSITE" id="PS00061">
    <property type="entry name" value="ADH_SHORT"/>
    <property type="match status" value="1"/>
</dbReference>
<keyword evidence="2" id="KW-0560">Oxidoreductase</keyword>
<dbReference type="AlphaFoldDB" id="A0A7W7KH93"/>
<gene>
    <name evidence="3" type="ORF">HNP46_001036</name>
</gene>
<comment type="caution">
    <text evidence="3">The sequence shown here is derived from an EMBL/GenBank/DDBJ whole genome shotgun (WGS) entry which is preliminary data.</text>
</comment>
<dbReference type="PRINTS" id="PR00081">
    <property type="entry name" value="GDHRDH"/>
</dbReference>
<dbReference type="RefSeq" id="WP_184586454.1">
    <property type="nucleotide sequence ID" value="NZ_JACHLI010000003.1"/>
</dbReference>
<evidence type="ECO:0000256" key="2">
    <source>
        <dbReference type="ARBA" id="ARBA00023002"/>
    </source>
</evidence>
<dbReference type="InterPro" id="IPR020904">
    <property type="entry name" value="Sc_DH/Rdtase_CS"/>
</dbReference>
<accession>A0A7W7KH93</accession>
<organism evidence="3 4">
    <name type="scientific">Pseudomonas nitroreducens</name>
    <dbReference type="NCBI Taxonomy" id="46680"/>
    <lineage>
        <taxon>Bacteria</taxon>
        <taxon>Pseudomonadati</taxon>
        <taxon>Pseudomonadota</taxon>
        <taxon>Gammaproteobacteria</taxon>
        <taxon>Pseudomonadales</taxon>
        <taxon>Pseudomonadaceae</taxon>
        <taxon>Pseudomonas</taxon>
    </lineage>
</organism>
<dbReference type="InterPro" id="IPR002347">
    <property type="entry name" value="SDR_fam"/>
</dbReference>
<evidence type="ECO:0000313" key="3">
    <source>
        <dbReference type="EMBL" id="MBB4862198.1"/>
    </source>
</evidence>